<evidence type="ECO:0000256" key="1">
    <source>
        <dbReference type="ARBA" id="ARBA00004429"/>
    </source>
</evidence>
<name>A0ABP3Q2P2_9PROT</name>
<feature type="transmembrane region" description="Helical" evidence="8">
    <location>
        <begin position="133"/>
        <end position="153"/>
    </location>
</feature>
<keyword evidence="4" id="KW-0997">Cell inner membrane</keyword>
<feature type="transmembrane region" description="Helical" evidence="8">
    <location>
        <begin position="12"/>
        <end position="34"/>
    </location>
</feature>
<dbReference type="EMBL" id="BAAADD010000009">
    <property type="protein sequence ID" value="GAA0581514.1"/>
    <property type="molecule type" value="Genomic_DNA"/>
</dbReference>
<dbReference type="RefSeq" id="WP_166935078.1">
    <property type="nucleotide sequence ID" value="NZ_BAAADD010000009.1"/>
</dbReference>
<feature type="transmembrane region" description="Helical" evidence="8">
    <location>
        <begin position="362"/>
        <end position="381"/>
    </location>
</feature>
<feature type="domain" description="Major facilitator superfamily associated" evidence="9">
    <location>
        <begin position="10"/>
        <end position="355"/>
    </location>
</feature>
<accession>A0ABP3Q2P2</accession>
<evidence type="ECO:0000256" key="7">
    <source>
        <dbReference type="ARBA" id="ARBA00023136"/>
    </source>
</evidence>
<feature type="transmembrane region" description="Helical" evidence="8">
    <location>
        <begin position="334"/>
        <end position="356"/>
    </location>
</feature>
<feature type="transmembrane region" description="Helical" evidence="8">
    <location>
        <begin position="159"/>
        <end position="181"/>
    </location>
</feature>
<keyword evidence="6 8" id="KW-1133">Transmembrane helix</keyword>
<proteinExistence type="predicted"/>
<reference evidence="11" key="1">
    <citation type="journal article" date="2019" name="Int. J. Syst. Evol. Microbiol.">
        <title>The Global Catalogue of Microorganisms (GCM) 10K type strain sequencing project: providing services to taxonomists for standard genome sequencing and annotation.</title>
        <authorList>
            <consortium name="The Broad Institute Genomics Platform"/>
            <consortium name="The Broad Institute Genome Sequencing Center for Infectious Disease"/>
            <person name="Wu L."/>
            <person name="Ma J."/>
        </authorList>
    </citation>
    <scope>NUCLEOTIDE SEQUENCE [LARGE SCALE GENOMIC DNA]</scope>
    <source>
        <strain evidence="11">JCM 15089</strain>
    </source>
</reference>
<dbReference type="Gene3D" id="1.20.1250.20">
    <property type="entry name" value="MFS general substrate transporter like domains"/>
    <property type="match status" value="2"/>
</dbReference>
<evidence type="ECO:0000313" key="11">
    <source>
        <dbReference type="Proteomes" id="UP001499951"/>
    </source>
</evidence>
<feature type="transmembrane region" description="Helical" evidence="8">
    <location>
        <begin position="74"/>
        <end position="97"/>
    </location>
</feature>
<dbReference type="InterPro" id="IPR036259">
    <property type="entry name" value="MFS_trans_sf"/>
</dbReference>
<organism evidence="10 11">
    <name type="scientific">Rhizomicrobium electricum</name>
    <dbReference type="NCBI Taxonomy" id="480070"/>
    <lineage>
        <taxon>Bacteria</taxon>
        <taxon>Pseudomonadati</taxon>
        <taxon>Pseudomonadota</taxon>
        <taxon>Alphaproteobacteria</taxon>
        <taxon>Micropepsales</taxon>
        <taxon>Micropepsaceae</taxon>
        <taxon>Rhizomicrobium</taxon>
    </lineage>
</organism>
<dbReference type="Proteomes" id="UP001499951">
    <property type="component" value="Unassembled WGS sequence"/>
</dbReference>
<evidence type="ECO:0000256" key="3">
    <source>
        <dbReference type="ARBA" id="ARBA00022475"/>
    </source>
</evidence>
<sequence length="401" mass="42632">MKHLSTRLSFSQFASGSVSGVFIPFFAASLAWRGLSADQIGLLLSTALILRAVAGPLSGIFADARNDRRAVMLVLYWIMVAGFGSLCVVGSPLLIFLVSVPAYIAYGAATPLLESVSVRLAERFGFDYGRVRIWASSAFVVMNVTGGIVVKFLGLGAVAPMLTIGAALCVVSTIMLPAPPATEGAAPLGSRLKATLEETKELLRTPVFLVFLAAASCEQATHAFYYGYGGLHWKAIGYSEMLIGIIWPLGVFAEIALFSQALRVLRLFGPSKLLLMGGLVAIVRWTILAFDPPLPLVIFAQFMHGGTFALAHLGAVFFILKAVPQRLSATAQSLYFVGSQGIMMGLATLAIGPVYSSLGGKAYLMMTALGVVSIGFTLLLARRWHGEAIIHGGKSEHVDTI</sequence>
<dbReference type="PANTHER" id="PTHR23522">
    <property type="entry name" value="BLL5896 PROTEIN"/>
    <property type="match status" value="1"/>
</dbReference>
<evidence type="ECO:0000256" key="6">
    <source>
        <dbReference type="ARBA" id="ARBA00022989"/>
    </source>
</evidence>
<comment type="subcellular location">
    <subcellularLocation>
        <location evidence="1">Cell inner membrane</location>
        <topology evidence="1">Multi-pass membrane protein</topology>
    </subcellularLocation>
</comment>
<comment type="caution">
    <text evidence="10">The sequence shown here is derived from an EMBL/GenBank/DDBJ whole genome shotgun (WGS) entry which is preliminary data.</text>
</comment>
<feature type="transmembrane region" description="Helical" evidence="8">
    <location>
        <begin position="273"/>
        <end position="290"/>
    </location>
</feature>
<keyword evidence="2" id="KW-0813">Transport</keyword>
<feature type="transmembrane region" description="Helical" evidence="8">
    <location>
        <begin position="40"/>
        <end position="62"/>
    </location>
</feature>
<protein>
    <submittedName>
        <fullName evidence="10">MFS transporter</fullName>
    </submittedName>
</protein>
<evidence type="ECO:0000256" key="4">
    <source>
        <dbReference type="ARBA" id="ARBA00022519"/>
    </source>
</evidence>
<keyword evidence="11" id="KW-1185">Reference proteome</keyword>
<feature type="transmembrane region" description="Helical" evidence="8">
    <location>
        <begin position="241"/>
        <end position="261"/>
    </location>
</feature>
<dbReference type="Pfam" id="PF12832">
    <property type="entry name" value="MFS_1_like"/>
    <property type="match status" value="1"/>
</dbReference>
<gene>
    <name evidence="10" type="ORF">GCM10008942_32970</name>
</gene>
<evidence type="ECO:0000313" key="10">
    <source>
        <dbReference type="EMBL" id="GAA0581514.1"/>
    </source>
</evidence>
<dbReference type="InterPro" id="IPR026032">
    <property type="entry name" value="HcaT-like"/>
</dbReference>
<keyword evidence="7 8" id="KW-0472">Membrane</keyword>
<dbReference type="NCBIfam" id="NF037955">
    <property type="entry name" value="mfs"/>
    <property type="match status" value="1"/>
</dbReference>
<evidence type="ECO:0000256" key="8">
    <source>
        <dbReference type="SAM" id="Phobius"/>
    </source>
</evidence>
<dbReference type="InterPro" id="IPR024989">
    <property type="entry name" value="MFS_assoc_dom"/>
</dbReference>
<dbReference type="SUPFAM" id="SSF103473">
    <property type="entry name" value="MFS general substrate transporter"/>
    <property type="match status" value="1"/>
</dbReference>
<feature type="transmembrane region" description="Helical" evidence="8">
    <location>
        <begin position="296"/>
        <end position="322"/>
    </location>
</feature>
<evidence type="ECO:0000256" key="2">
    <source>
        <dbReference type="ARBA" id="ARBA00022448"/>
    </source>
</evidence>
<dbReference type="PIRSF" id="PIRSF004925">
    <property type="entry name" value="HcaT"/>
    <property type="match status" value="1"/>
</dbReference>
<evidence type="ECO:0000256" key="5">
    <source>
        <dbReference type="ARBA" id="ARBA00022692"/>
    </source>
</evidence>
<keyword evidence="5 8" id="KW-0812">Transmembrane</keyword>
<keyword evidence="3" id="KW-1003">Cell membrane</keyword>
<dbReference type="PANTHER" id="PTHR23522:SF10">
    <property type="entry name" value="3-PHENYLPROPIONIC ACID TRANSPORTER-RELATED"/>
    <property type="match status" value="1"/>
</dbReference>
<evidence type="ECO:0000259" key="9">
    <source>
        <dbReference type="Pfam" id="PF12832"/>
    </source>
</evidence>